<organism evidence="1">
    <name type="scientific">Campylobacter sp. CCS1377</name>
    <dbReference type="NCBI Taxonomy" id="3158229"/>
    <lineage>
        <taxon>Bacteria</taxon>
        <taxon>Pseudomonadati</taxon>
        <taxon>Campylobacterota</taxon>
        <taxon>Epsilonproteobacteria</taxon>
        <taxon>Campylobacterales</taxon>
        <taxon>Campylobacteraceae</taxon>
        <taxon>Campylobacter</taxon>
    </lineage>
</organism>
<evidence type="ECO:0000313" key="1">
    <source>
        <dbReference type="EMBL" id="XBJ28593.1"/>
    </source>
</evidence>
<dbReference type="RefSeq" id="WP_348518190.1">
    <property type="nucleotide sequence ID" value="NZ_CP155620.1"/>
</dbReference>
<sequence length="55" mass="6695">MICPDLFYDDERVNLKGVRAEYLNKDDEEIIRFTFSNGFYKDTRAWRSSSFEKYD</sequence>
<protein>
    <submittedName>
        <fullName evidence="1">Uncharacterized protein</fullName>
    </submittedName>
</protein>
<reference evidence="1" key="1">
    <citation type="submission" date="2024-05" db="EMBL/GenBank/DDBJ databases">
        <title>Campylobacter coli isolated from environmental waters in Slovenia.</title>
        <authorList>
            <person name="Zautner A.E."/>
            <person name="Bunk B."/>
            <person name="Riedel T."/>
            <person name="Sproeer C."/>
        </authorList>
    </citation>
    <scope>NUCLEOTIDE SEQUENCE</scope>
    <source>
        <strain evidence="1">CCS1377</strain>
    </source>
</reference>
<dbReference type="AlphaFoldDB" id="A0AAU7E6S9"/>
<name>A0AAU7E6S9_9BACT</name>
<proteinExistence type="predicted"/>
<accession>A0AAU7E6S9</accession>
<dbReference type="EMBL" id="CP155620">
    <property type="protein sequence ID" value="XBJ28593.1"/>
    <property type="molecule type" value="Genomic_DNA"/>
</dbReference>
<gene>
    <name evidence="1" type="ORF">AAH949_05660</name>
</gene>